<reference evidence="3 4" key="2">
    <citation type="submission" date="2022-06" db="EMBL/GenBank/DDBJ databases">
        <title>Genomic Encyclopedia of Type Strains, Phase I: the one thousand microbial genomes (KMG-I) project.</title>
        <authorList>
            <person name="Kyrpides N."/>
        </authorList>
    </citation>
    <scope>NUCLEOTIDE SEQUENCE [LARGE SCALE GENOMIC DNA]</scope>
    <source>
        <strain evidence="3 4">DSM 43889</strain>
    </source>
</reference>
<protein>
    <submittedName>
        <fullName evidence="3">LPXTG-site transpeptidase (Sortase) family protein</fullName>
    </submittedName>
</protein>
<evidence type="ECO:0000256" key="1">
    <source>
        <dbReference type="ARBA" id="ARBA00022801"/>
    </source>
</evidence>
<name>A0ABT1JKB1_ACTCY</name>
<dbReference type="InterPro" id="IPR023365">
    <property type="entry name" value="Sortase_dom-sf"/>
</dbReference>
<dbReference type="Pfam" id="PF04203">
    <property type="entry name" value="Sortase"/>
    <property type="match status" value="1"/>
</dbReference>
<sequence length="639" mass="69255">MVNEFPPTGDQFGARPGSRHQPPPHPRRHARSEEPRAEGFPEDEEHWPVADRQPAEPPHPPRQAPHEGPSRPERHRYREPDEGAGGRAAPRTGPLTRRPPAGQEGAPQRTRAQRRRDGDLDPPSWPGAGQNHPVENPPPGYPPPGHTGEGRRRRRAPEPPAPTAHETPPPGEGRPPRRRAAPPPPHPAGAVPGGTPRPREQDPHLASETSWPGGETPPTVRGRLPGAEPTTATPFPEGEPHPVRPQAGSLNARLDPGPHTPPPPGAPAEPGATQQLPPVGGRRRRVGPPSPRPPSGARPAHAPAAVPPEELDQPTELIPPVPDRPGRHDTDAEQRGTTVDEHPDHDEEPDDEPNAGRAEGAADVGKPPRRREGAGRVVARSVGELMLTAGMVVLLFVVYEVFVTDWFAARNRAQAEVELQERWAAGENERGEAVSVLEGDTFAQLFIPSFGPDYHMPIVEGTSDSHLQIGVGHYVNTAMPGEVGNFSIAGHRDGWGSPFNNLDRLRSCDSLVIEDRDNWYVYRVLPMEDELADWEATRAERPECVDVPSLLQPDVEGGGIYGGVVGRHIVDPSQGEVILPVPSNREADITVPEARPLITLTTCHPRYSDRQRMIIHGLLTAQYPKEGEGAGPPPELSQS</sequence>
<evidence type="ECO:0000313" key="3">
    <source>
        <dbReference type="EMBL" id="MCP2332950.1"/>
    </source>
</evidence>
<dbReference type="InterPro" id="IPR005754">
    <property type="entry name" value="Sortase"/>
</dbReference>
<dbReference type="Gene3D" id="2.40.260.10">
    <property type="entry name" value="Sortase"/>
    <property type="match status" value="1"/>
</dbReference>
<feature type="compositionally biased region" description="Pro residues" evidence="2">
    <location>
        <begin position="135"/>
        <end position="145"/>
    </location>
</feature>
<keyword evidence="1" id="KW-0378">Hydrolase</keyword>
<feature type="compositionally biased region" description="Pro residues" evidence="2">
    <location>
        <begin position="258"/>
        <end position="267"/>
    </location>
</feature>
<feature type="compositionally biased region" description="Low complexity" evidence="2">
    <location>
        <begin position="268"/>
        <end position="280"/>
    </location>
</feature>
<dbReference type="NCBIfam" id="NF033747">
    <property type="entry name" value="class_E_sortase"/>
    <property type="match status" value="1"/>
</dbReference>
<feature type="compositionally biased region" description="Basic and acidic residues" evidence="2">
    <location>
        <begin position="64"/>
        <end position="81"/>
    </location>
</feature>
<dbReference type="EMBL" id="AUBJ02000001">
    <property type="protein sequence ID" value="MCP2332950.1"/>
    <property type="molecule type" value="Genomic_DNA"/>
</dbReference>
<dbReference type="InterPro" id="IPR053465">
    <property type="entry name" value="Sortase_Class_E"/>
</dbReference>
<comment type="caution">
    <text evidence="3">The sequence shown here is derived from an EMBL/GenBank/DDBJ whole genome shotgun (WGS) entry which is preliminary data.</text>
</comment>
<dbReference type="CDD" id="cd05830">
    <property type="entry name" value="Sortase_E"/>
    <property type="match status" value="1"/>
</dbReference>
<feature type="compositionally biased region" description="Basic and acidic residues" evidence="2">
    <location>
        <begin position="324"/>
        <end position="345"/>
    </location>
</feature>
<dbReference type="InterPro" id="IPR042003">
    <property type="entry name" value="Sortase_E"/>
</dbReference>
<evidence type="ECO:0000313" key="4">
    <source>
        <dbReference type="Proteomes" id="UP000791080"/>
    </source>
</evidence>
<feature type="compositionally biased region" description="Pro residues" evidence="2">
    <location>
        <begin position="158"/>
        <end position="173"/>
    </location>
</feature>
<accession>A0ABT1JKB1</accession>
<dbReference type="SUPFAM" id="SSF63817">
    <property type="entry name" value="Sortase"/>
    <property type="match status" value="2"/>
</dbReference>
<organism evidence="3 4">
    <name type="scientific">Actinoalloteichus caeruleus DSM 43889</name>
    <dbReference type="NCBI Taxonomy" id="1120930"/>
    <lineage>
        <taxon>Bacteria</taxon>
        <taxon>Bacillati</taxon>
        <taxon>Actinomycetota</taxon>
        <taxon>Actinomycetes</taxon>
        <taxon>Pseudonocardiales</taxon>
        <taxon>Pseudonocardiaceae</taxon>
        <taxon>Actinoalloteichus</taxon>
        <taxon>Actinoalloteichus cyanogriseus</taxon>
    </lineage>
</organism>
<feature type="region of interest" description="Disordered" evidence="2">
    <location>
        <begin position="1"/>
        <end position="374"/>
    </location>
</feature>
<reference evidence="3 4" key="1">
    <citation type="submission" date="2013-07" db="EMBL/GenBank/DDBJ databases">
        <authorList>
            <consortium name="DOE Joint Genome Institute"/>
            <person name="Reeve W."/>
            <person name="Huntemann M."/>
            <person name="Han J."/>
            <person name="Chen A."/>
            <person name="Kyrpides N."/>
            <person name="Mavromatis K."/>
            <person name="Markowitz V."/>
            <person name="Palaniappan K."/>
            <person name="Ivanova N."/>
            <person name="Schaumberg A."/>
            <person name="Pati A."/>
            <person name="Liolios K."/>
            <person name="Nordberg H.P."/>
            <person name="Cantor M.N."/>
            <person name="Hua S.X."/>
            <person name="Woyke T."/>
        </authorList>
    </citation>
    <scope>NUCLEOTIDE SEQUENCE [LARGE SCALE GENOMIC DNA]</scope>
    <source>
        <strain evidence="3 4">DSM 43889</strain>
    </source>
</reference>
<gene>
    <name evidence="3" type="ORF">G443_003220</name>
</gene>
<keyword evidence="4" id="KW-1185">Reference proteome</keyword>
<evidence type="ECO:0000256" key="2">
    <source>
        <dbReference type="SAM" id="MobiDB-lite"/>
    </source>
</evidence>
<dbReference type="Proteomes" id="UP000791080">
    <property type="component" value="Unassembled WGS sequence"/>
</dbReference>
<proteinExistence type="predicted"/>
<feature type="compositionally biased region" description="Low complexity" evidence="2">
    <location>
        <begin position="297"/>
        <end position="308"/>
    </location>
</feature>